<feature type="domain" description="BPTI/Kunitz inhibitor" evidence="2">
    <location>
        <begin position="26"/>
        <end position="77"/>
    </location>
</feature>
<dbReference type="SMART" id="SM00131">
    <property type="entry name" value="KU"/>
    <property type="match status" value="1"/>
</dbReference>
<feature type="signal peptide" evidence="1">
    <location>
        <begin position="1"/>
        <end position="19"/>
    </location>
</feature>
<dbReference type="PROSITE" id="PS50279">
    <property type="entry name" value="BPTI_KUNITZ_2"/>
    <property type="match status" value="1"/>
</dbReference>
<proteinExistence type="predicted"/>
<dbReference type="CDD" id="cd22593">
    <property type="entry name" value="Kunitz_conkunitzin"/>
    <property type="match status" value="1"/>
</dbReference>
<evidence type="ECO:0000313" key="4">
    <source>
        <dbReference type="RefSeq" id="XP_030080370.1"/>
    </source>
</evidence>
<evidence type="ECO:0000313" key="3">
    <source>
        <dbReference type="Proteomes" id="UP000504633"/>
    </source>
</evidence>
<dbReference type="Proteomes" id="UP000504633">
    <property type="component" value="Unplaced"/>
</dbReference>
<name>A0A6J2SW25_DROHY</name>
<dbReference type="RefSeq" id="XP_030080370.1">
    <property type="nucleotide sequence ID" value="XM_030224510.1"/>
</dbReference>
<accession>A0A6J2SW25</accession>
<keyword evidence="3" id="KW-1185">Reference proteome</keyword>
<sequence length="79" mass="9021">MKFAAILCLFFGLLELSVGRSQNPGCLEKPAVVGEGNDFLYRWTFFAKPRDCKQFVYLGRKGNGNSFLTQDICEDECMW</sequence>
<gene>
    <name evidence="4 5" type="primary">LOC111599531</name>
</gene>
<dbReference type="GO" id="GO:0004867">
    <property type="term" value="F:serine-type endopeptidase inhibitor activity"/>
    <property type="evidence" value="ECO:0007669"/>
    <property type="project" value="UniProtKB-KW"/>
</dbReference>
<dbReference type="SUPFAM" id="SSF57362">
    <property type="entry name" value="BPTI-like"/>
    <property type="match status" value="1"/>
</dbReference>
<keyword evidence="4 5" id="KW-0646">Protease inhibitor</keyword>
<dbReference type="GeneID" id="111599531"/>
<keyword evidence="4 5" id="KW-0722">Serine protease inhibitor</keyword>
<dbReference type="InterPro" id="IPR002223">
    <property type="entry name" value="Kunitz_BPTI"/>
</dbReference>
<evidence type="ECO:0000313" key="5">
    <source>
        <dbReference type="RefSeq" id="XP_030080371.1"/>
    </source>
</evidence>
<dbReference type="AlphaFoldDB" id="A0A6J2SW25"/>
<dbReference type="OrthoDB" id="4473401at2759"/>
<organism evidence="3 4">
    <name type="scientific">Drosophila hydei</name>
    <name type="common">Fruit fly</name>
    <dbReference type="NCBI Taxonomy" id="7224"/>
    <lineage>
        <taxon>Eukaryota</taxon>
        <taxon>Metazoa</taxon>
        <taxon>Ecdysozoa</taxon>
        <taxon>Arthropoda</taxon>
        <taxon>Hexapoda</taxon>
        <taxon>Insecta</taxon>
        <taxon>Pterygota</taxon>
        <taxon>Neoptera</taxon>
        <taxon>Endopterygota</taxon>
        <taxon>Diptera</taxon>
        <taxon>Brachycera</taxon>
        <taxon>Muscomorpha</taxon>
        <taxon>Ephydroidea</taxon>
        <taxon>Drosophilidae</taxon>
        <taxon>Drosophila</taxon>
    </lineage>
</organism>
<dbReference type="InterPro" id="IPR036880">
    <property type="entry name" value="Kunitz_BPTI_sf"/>
</dbReference>
<protein>
    <submittedName>
        <fullName evidence="4">Kunitz-type serine protease inhibitor textilinin-6-like isoform X2</fullName>
    </submittedName>
    <submittedName>
        <fullName evidence="5">Kunitz-type serine protease inhibitor textilinin-6-like isoform X3</fullName>
    </submittedName>
</protein>
<feature type="chain" id="PRO_5044642592" evidence="1">
    <location>
        <begin position="20"/>
        <end position="79"/>
    </location>
</feature>
<dbReference type="RefSeq" id="XP_030080371.1">
    <property type="nucleotide sequence ID" value="XM_030224511.1"/>
</dbReference>
<reference evidence="4 5" key="1">
    <citation type="submission" date="2025-04" db="UniProtKB">
        <authorList>
            <consortium name="RefSeq"/>
        </authorList>
    </citation>
    <scope>IDENTIFICATION</scope>
    <source>
        <strain evidence="4 5">15085-1641.00</strain>
        <tissue evidence="4 5">Whole body</tissue>
    </source>
</reference>
<dbReference type="Gene3D" id="4.10.410.10">
    <property type="entry name" value="Pancreatic trypsin inhibitor Kunitz domain"/>
    <property type="match status" value="1"/>
</dbReference>
<evidence type="ECO:0000259" key="2">
    <source>
        <dbReference type="PROSITE" id="PS50279"/>
    </source>
</evidence>
<dbReference type="Pfam" id="PF00014">
    <property type="entry name" value="Kunitz_BPTI"/>
    <property type="match status" value="1"/>
</dbReference>
<evidence type="ECO:0000256" key="1">
    <source>
        <dbReference type="SAM" id="SignalP"/>
    </source>
</evidence>
<keyword evidence="1" id="KW-0732">Signal</keyword>